<evidence type="ECO:0000313" key="2">
    <source>
        <dbReference type="Proteomes" id="UP001164539"/>
    </source>
</evidence>
<keyword evidence="2" id="KW-1185">Reference proteome</keyword>
<proteinExistence type="predicted"/>
<reference evidence="1 2" key="1">
    <citation type="journal article" date="2023" name="Science">
        <title>Complex scaffold remodeling in plant triterpene biosynthesis.</title>
        <authorList>
            <person name="De La Pena R."/>
            <person name="Hodgson H."/>
            <person name="Liu J.C."/>
            <person name="Stephenson M.J."/>
            <person name="Martin A.C."/>
            <person name="Owen C."/>
            <person name="Harkess A."/>
            <person name="Leebens-Mack J."/>
            <person name="Jimenez L.E."/>
            <person name="Osbourn A."/>
            <person name="Sattely E.S."/>
        </authorList>
    </citation>
    <scope>NUCLEOTIDE SEQUENCE [LARGE SCALE GENOMIC DNA]</scope>
    <source>
        <strain evidence="2">cv. JPN11</strain>
        <tissue evidence="1">Leaf</tissue>
    </source>
</reference>
<sequence length="525" mass="60878">MKRRRIDEVDRISALPESLLHHILSFLSLEDRIRTSMLSKRWKQVWHTYPNLEFSYTIFNDVNCRRLMLKYLERTMRKRHIDMISTLKFALRVDMGFLYHPKFETYISRCLCYAVASNVKEIKLELLFYLKLYTLPPVVFSAKSLVALELQGCKLECFRSDVELSSLRKMSLSRVDVNDQVLENLIAGCPLIEHLNINACDGLKNLELSSPGKLQIFKVYNEGSELGRVYINGVNVHTADILMLPESCEINITSCKNLKCLNLFTLSITDEWLRNVLSELPRLEYLDITRCTKLRSINISSQCLKNLVIWICRLAKLKIDTPNLCIFKYKGNTISFASNVLALSETLLQLYCGDDDSGWFMKMIELIAKFSQFAQDLDLQVNPDEAVIIPGELRKTLQPPLTSGKHLKHKLCHSYLRFPLRELLDSLLWISPHPETLSIAYQYSCWNKFTLKLSYKAPLVYEGGIPRCCKSHPLLCWKRCIKKVEMEHTVMTLHGQIIDVKSYSIDSVKDGNMVEKLFRIFGHRR</sequence>
<dbReference type="Proteomes" id="UP001164539">
    <property type="component" value="Chromosome 5"/>
</dbReference>
<name>A0ACC1Y3K9_MELAZ</name>
<protein>
    <submittedName>
        <fullName evidence="1">F-box protein</fullName>
    </submittedName>
</protein>
<gene>
    <name evidence="1" type="ORF">OWV82_009705</name>
</gene>
<accession>A0ACC1Y3K9</accession>
<evidence type="ECO:0000313" key="1">
    <source>
        <dbReference type="EMBL" id="KAJ4717961.1"/>
    </source>
</evidence>
<dbReference type="EMBL" id="CM051398">
    <property type="protein sequence ID" value="KAJ4717961.1"/>
    <property type="molecule type" value="Genomic_DNA"/>
</dbReference>
<comment type="caution">
    <text evidence="1">The sequence shown here is derived from an EMBL/GenBank/DDBJ whole genome shotgun (WGS) entry which is preliminary data.</text>
</comment>
<organism evidence="1 2">
    <name type="scientific">Melia azedarach</name>
    <name type="common">Chinaberry tree</name>
    <dbReference type="NCBI Taxonomy" id="155640"/>
    <lineage>
        <taxon>Eukaryota</taxon>
        <taxon>Viridiplantae</taxon>
        <taxon>Streptophyta</taxon>
        <taxon>Embryophyta</taxon>
        <taxon>Tracheophyta</taxon>
        <taxon>Spermatophyta</taxon>
        <taxon>Magnoliopsida</taxon>
        <taxon>eudicotyledons</taxon>
        <taxon>Gunneridae</taxon>
        <taxon>Pentapetalae</taxon>
        <taxon>rosids</taxon>
        <taxon>malvids</taxon>
        <taxon>Sapindales</taxon>
        <taxon>Meliaceae</taxon>
        <taxon>Melia</taxon>
    </lineage>
</organism>